<dbReference type="SMART" id="SM00360">
    <property type="entry name" value="RRM"/>
    <property type="match status" value="2"/>
</dbReference>
<keyword evidence="15" id="KW-1185">Reference proteome</keyword>
<evidence type="ECO:0000256" key="2">
    <source>
        <dbReference type="ARBA" id="ARBA00010869"/>
    </source>
</evidence>
<comment type="similarity">
    <text evidence="2">Belongs to the serine/threonine dehydratase family.</text>
</comment>
<accession>A0A183JEC7</accession>
<proteinExistence type="inferred from homology"/>
<keyword evidence="4" id="KW-0677">Repeat</keyword>
<name>A0A183JEC7_9TREM</name>
<dbReference type="OrthoDB" id="7773036at2759"/>
<keyword evidence="5 11" id="KW-0694">RNA-binding</keyword>
<evidence type="ECO:0000259" key="13">
    <source>
        <dbReference type="PROSITE" id="PS50102"/>
    </source>
</evidence>
<dbReference type="InterPro" id="IPR000634">
    <property type="entry name" value="Ser/Thr_deHydtase_PyrdxlP-BS"/>
</dbReference>
<dbReference type="PANTHER" id="PTHR48078">
    <property type="entry name" value="THREONINE DEHYDRATASE, MITOCHONDRIAL-RELATED"/>
    <property type="match status" value="1"/>
</dbReference>
<comment type="cofactor">
    <cofactor evidence="1">
        <name>pyridoxal 5'-phosphate</name>
        <dbReference type="ChEBI" id="CHEBI:597326"/>
    </cofactor>
</comment>
<dbReference type="GO" id="GO:0030170">
    <property type="term" value="F:pyridoxal phosphate binding"/>
    <property type="evidence" value="ECO:0007669"/>
    <property type="project" value="InterPro"/>
</dbReference>
<dbReference type="EC" id="4.3.1.17" evidence="3"/>
<evidence type="ECO:0000313" key="15">
    <source>
        <dbReference type="Proteomes" id="UP000279833"/>
    </source>
</evidence>
<dbReference type="PROSITE" id="PS00165">
    <property type="entry name" value="DEHYDRATASE_SER_THR"/>
    <property type="match status" value="1"/>
</dbReference>
<gene>
    <name evidence="14" type="ORF">SCUD_LOCUS1035</name>
</gene>
<evidence type="ECO:0000256" key="10">
    <source>
        <dbReference type="ARBA" id="ARBA00049406"/>
    </source>
</evidence>
<dbReference type="PROSITE" id="PS50102">
    <property type="entry name" value="RRM"/>
    <property type="match status" value="1"/>
</dbReference>
<dbReference type="GO" id="GO:0003729">
    <property type="term" value="F:mRNA binding"/>
    <property type="evidence" value="ECO:0007669"/>
    <property type="project" value="UniProtKB-ARBA"/>
</dbReference>
<dbReference type="GO" id="GO:0009967">
    <property type="term" value="P:positive regulation of signal transduction"/>
    <property type="evidence" value="ECO:0007669"/>
    <property type="project" value="UniProtKB-ARBA"/>
</dbReference>
<comment type="catalytic activity">
    <reaction evidence="10">
        <text>L-serine = pyruvate + NH4(+)</text>
        <dbReference type="Rhea" id="RHEA:19169"/>
        <dbReference type="ChEBI" id="CHEBI:15361"/>
        <dbReference type="ChEBI" id="CHEBI:28938"/>
        <dbReference type="ChEBI" id="CHEBI:33384"/>
        <dbReference type="EC" id="4.3.1.17"/>
    </reaction>
</comment>
<dbReference type="InterPro" id="IPR035979">
    <property type="entry name" value="RBD_domain_sf"/>
</dbReference>
<organism evidence="16">
    <name type="scientific">Schistosoma curassoni</name>
    <dbReference type="NCBI Taxonomy" id="6186"/>
    <lineage>
        <taxon>Eukaryota</taxon>
        <taxon>Metazoa</taxon>
        <taxon>Spiralia</taxon>
        <taxon>Lophotrochozoa</taxon>
        <taxon>Platyhelminthes</taxon>
        <taxon>Trematoda</taxon>
        <taxon>Digenea</taxon>
        <taxon>Strigeidida</taxon>
        <taxon>Schistosomatoidea</taxon>
        <taxon>Schistosomatidae</taxon>
        <taxon>Schistosoma</taxon>
    </lineage>
</organism>
<feature type="compositionally biased region" description="Polar residues" evidence="12">
    <location>
        <begin position="243"/>
        <end position="252"/>
    </location>
</feature>
<evidence type="ECO:0000256" key="3">
    <source>
        <dbReference type="ARBA" id="ARBA00012093"/>
    </source>
</evidence>
<dbReference type="AlphaFoldDB" id="A0A183JEC7"/>
<evidence type="ECO:0000256" key="9">
    <source>
        <dbReference type="ARBA" id="ARBA00042605"/>
    </source>
</evidence>
<dbReference type="Pfam" id="PF00291">
    <property type="entry name" value="PALP"/>
    <property type="match status" value="1"/>
</dbReference>
<dbReference type="InterPro" id="IPR012677">
    <property type="entry name" value="Nucleotide-bd_a/b_plait_sf"/>
</dbReference>
<dbReference type="SUPFAM" id="SSF54928">
    <property type="entry name" value="RNA-binding domain, RBD"/>
    <property type="match status" value="1"/>
</dbReference>
<dbReference type="GO" id="GO:0009097">
    <property type="term" value="P:isoleucine biosynthetic process"/>
    <property type="evidence" value="ECO:0007669"/>
    <property type="project" value="TreeGrafter"/>
</dbReference>
<dbReference type="InterPro" id="IPR000504">
    <property type="entry name" value="RRM_dom"/>
</dbReference>
<evidence type="ECO:0000313" key="16">
    <source>
        <dbReference type="WBParaSite" id="SCUD_0000103901-mRNA-1"/>
    </source>
</evidence>
<dbReference type="GO" id="GO:0004794">
    <property type="term" value="F:threonine deaminase activity"/>
    <property type="evidence" value="ECO:0007669"/>
    <property type="project" value="TreeGrafter"/>
</dbReference>
<dbReference type="PANTHER" id="PTHR48078:SF2">
    <property type="entry name" value="CATABOLIC L-SERINE_THREONINE DEHYDRATASE"/>
    <property type="match status" value="1"/>
</dbReference>
<dbReference type="WBParaSite" id="SCUD_0000103901-mRNA-1">
    <property type="protein sequence ID" value="SCUD_0000103901-mRNA-1"/>
    <property type="gene ID" value="SCUD_0000103901"/>
</dbReference>
<evidence type="ECO:0000256" key="1">
    <source>
        <dbReference type="ARBA" id="ARBA00001933"/>
    </source>
</evidence>
<dbReference type="GO" id="GO:0010629">
    <property type="term" value="P:negative regulation of gene expression"/>
    <property type="evidence" value="ECO:0007669"/>
    <property type="project" value="UniProtKB-ARBA"/>
</dbReference>
<sequence>MHVNGCMGSNLSDVFPSLPFQDSMNNSVNGSVLNINGPNVNNIDTMSRLKFLGLNLGNNNQNGNSNTLCNEDRSRTNLIINYLPQSYDQNDLQRLFERVGPIRQCKLIRDKNTGASLCYGFVDFVNPQHAALAIQTYHGYETEQKRLRVAYASSGGRRFTPGHRLQTFSNGTNFPGSLNSEVTNENIIGWEIIVTGIPVEWTEPDLLRLFSNFGAVVVIRLLAPQFPDSPPGQKPRLSPALNGASSDMSSESADTKFTSSASVIFQEKNNAELSVLRLNGYQAPEWTTPLRLRLIGSVTRETYGLFYFSSRQSPLPLNRTTNNNSNADPLTESNILTNVLNRRTLNTLGCAVHGNSQSQYMAETKNSEVTLNVAVESSSSLQLPSNPPFGIPPRPIMRNKITDHNLTSIFNRDVLSQTSSLDVLDFLDGHHNANSPGLVAGVDRCSSREISIINTLNSQRTVDNDQPKLEQSLRNLTNTTSHSPWLFSQQRSVLNPLPETGRSDEINPSALTAGVCRRLSVKSPLIPSPVLSSLLTQRGCQMNIWLKLENIQPTGSFKIRGVENVVRKWAAAGVTHIVCPTTGNAGIAVSFAAHTYRINCTLVVPEALEQTIRRRLSLEAQEAKIVIGGTSFLEAHHRAEQLVNDLQSGHNDPTVRLLHPYDQPELWEGYETIVDEVTPEIGQPDAIVVAVGGGGLLAGVIQGLWNRGWSSTHIVTVETEGADCLNRSLKSGQLAVIPRSSTIATSLSAPVLAQRAWSLAQCHSISAVTCTDGEAVDGVKRFLDDHGMLVDPACGAALSTIYSGYLSRLQLEGRLPRPSNVLIIIGGGRNVSFRQLIDWENQMSSFAPEQIAASVLPPLSSSYITHLSPRSTCQEIPKSSTMTHYTSGTEHEEGRVGTPTPNTPRSVCAILSRTAVSRSDAADHHMSVCNGLEVENSSECAGSLNPHDLMNFSKLLASSEAEGEEGGLRE</sequence>
<dbReference type="CDD" id="cd12375">
    <property type="entry name" value="RRM1_Hu_like"/>
    <property type="match status" value="1"/>
</dbReference>
<dbReference type="InterPro" id="IPR001926">
    <property type="entry name" value="TrpB-like_PALP"/>
</dbReference>
<evidence type="ECO:0000256" key="4">
    <source>
        <dbReference type="ARBA" id="ARBA00022737"/>
    </source>
</evidence>
<dbReference type="InterPro" id="IPR036052">
    <property type="entry name" value="TrpB-like_PALP_sf"/>
</dbReference>
<evidence type="ECO:0000313" key="14">
    <source>
        <dbReference type="EMBL" id="VDO65193.1"/>
    </source>
</evidence>
<protein>
    <recommendedName>
        <fullName evidence="3">L-serine ammonia-lyase</fullName>
        <ecNumber evidence="3">4.3.1.17</ecNumber>
    </recommendedName>
    <alternativeName>
        <fullName evidence="8">L-serine deaminase</fullName>
    </alternativeName>
    <alternativeName>
        <fullName evidence="9">L-threonine dehydratase</fullName>
    </alternativeName>
</protein>
<dbReference type="Proteomes" id="UP000279833">
    <property type="component" value="Unassembled WGS sequence"/>
</dbReference>
<keyword evidence="7" id="KW-0456">Lyase</keyword>
<keyword evidence="6" id="KW-0663">Pyridoxal phosphate</keyword>
<dbReference type="SUPFAM" id="SSF53686">
    <property type="entry name" value="Tryptophan synthase beta subunit-like PLP-dependent enzymes"/>
    <property type="match status" value="1"/>
</dbReference>
<feature type="region of interest" description="Disordered" evidence="12">
    <location>
        <begin position="229"/>
        <end position="252"/>
    </location>
</feature>
<dbReference type="Pfam" id="PF00076">
    <property type="entry name" value="RRM_1"/>
    <property type="match status" value="1"/>
</dbReference>
<evidence type="ECO:0000256" key="6">
    <source>
        <dbReference type="ARBA" id="ARBA00022898"/>
    </source>
</evidence>
<evidence type="ECO:0000256" key="8">
    <source>
        <dbReference type="ARBA" id="ARBA00041766"/>
    </source>
</evidence>
<feature type="compositionally biased region" description="Polar residues" evidence="12">
    <location>
        <begin position="874"/>
        <end position="888"/>
    </location>
</feature>
<dbReference type="Gene3D" id="3.30.70.330">
    <property type="match status" value="2"/>
</dbReference>
<dbReference type="EMBL" id="UZAK01000791">
    <property type="protein sequence ID" value="VDO65193.1"/>
    <property type="molecule type" value="Genomic_DNA"/>
</dbReference>
<evidence type="ECO:0000256" key="12">
    <source>
        <dbReference type="SAM" id="MobiDB-lite"/>
    </source>
</evidence>
<reference evidence="16" key="1">
    <citation type="submission" date="2016-06" db="UniProtKB">
        <authorList>
            <consortium name="WormBaseParasite"/>
        </authorList>
    </citation>
    <scope>IDENTIFICATION</scope>
</reference>
<evidence type="ECO:0000256" key="11">
    <source>
        <dbReference type="PROSITE-ProRule" id="PRU00176"/>
    </source>
</evidence>
<dbReference type="Gene3D" id="3.40.50.1100">
    <property type="match status" value="2"/>
</dbReference>
<dbReference type="GO" id="GO:0005737">
    <property type="term" value="C:cytoplasm"/>
    <property type="evidence" value="ECO:0007669"/>
    <property type="project" value="UniProtKB-ARBA"/>
</dbReference>
<dbReference type="GO" id="GO:0006565">
    <property type="term" value="P:L-serine catabolic process"/>
    <property type="evidence" value="ECO:0007669"/>
    <property type="project" value="TreeGrafter"/>
</dbReference>
<dbReference type="GO" id="GO:0006567">
    <property type="term" value="P:L-threonine catabolic process"/>
    <property type="evidence" value="ECO:0007669"/>
    <property type="project" value="TreeGrafter"/>
</dbReference>
<evidence type="ECO:0000256" key="7">
    <source>
        <dbReference type="ARBA" id="ARBA00023239"/>
    </source>
</evidence>
<dbReference type="FunFam" id="3.30.70.330:FF:000383">
    <property type="entry name" value="Sex lethal, isoform D"/>
    <property type="match status" value="1"/>
</dbReference>
<dbReference type="InterPro" id="IPR050147">
    <property type="entry name" value="Ser/Thr_Dehydratase"/>
</dbReference>
<feature type="region of interest" description="Disordered" evidence="12">
    <location>
        <begin position="874"/>
        <end position="904"/>
    </location>
</feature>
<evidence type="ECO:0000256" key="5">
    <source>
        <dbReference type="ARBA" id="ARBA00022884"/>
    </source>
</evidence>
<dbReference type="GO" id="GO:0003941">
    <property type="term" value="F:L-serine ammonia-lyase activity"/>
    <property type="evidence" value="ECO:0007669"/>
    <property type="project" value="UniProtKB-EC"/>
</dbReference>
<feature type="domain" description="RRM" evidence="13">
    <location>
        <begin position="76"/>
        <end position="154"/>
    </location>
</feature>
<reference evidence="14 15" key="2">
    <citation type="submission" date="2018-11" db="EMBL/GenBank/DDBJ databases">
        <authorList>
            <consortium name="Pathogen Informatics"/>
        </authorList>
    </citation>
    <scope>NUCLEOTIDE SEQUENCE [LARGE SCALE GENOMIC DNA]</scope>
    <source>
        <strain evidence="14">Dakar</strain>
        <strain evidence="15">Dakar, Senegal</strain>
    </source>
</reference>
<dbReference type="STRING" id="6186.A0A183JEC7"/>